<evidence type="ECO:0000256" key="2">
    <source>
        <dbReference type="ARBA" id="ARBA00022630"/>
    </source>
</evidence>
<evidence type="ECO:0000259" key="8">
    <source>
        <dbReference type="Pfam" id="PF22366"/>
    </source>
</evidence>
<feature type="region of interest" description="Disordered" evidence="6">
    <location>
        <begin position="293"/>
        <end position="320"/>
    </location>
</feature>
<dbReference type="PRINTS" id="PR00368">
    <property type="entry name" value="FADPNR"/>
</dbReference>
<evidence type="ECO:0000313" key="10">
    <source>
        <dbReference type="Proteomes" id="UP000001611"/>
    </source>
</evidence>
<feature type="compositionally biased region" description="Polar residues" evidence="6">
    <location>
        <begin position="41"/>
        <end position="55"/>
    </location>
</feature>
<dbReference type="PANTHER" id="PTHR43706">
    <property type="entry name" value="NADH DEHYDROGENASE"/>
    <property type="match status" value="1"/>
</dbReference>
<dbReference type="OMA" id="DHCIFLD"/>
<dbReference type="AlphaFoldDB" id="G2X791"/>
<reference evidence="10" key="2">
    <citation type="journal article" date="2011" name="PLoS Pathog.">
        <title>Comparative genomics yields insights into niche adaptation of plant vascular wilt pathogens.</title>
        <authorList>
            <person name="Klosterman S.J."/>
            <person name="Subbarao K.V."/>
            <person name="Kang S."/>
            <person name="Veronese P."/>
            <person name="Gold S.E."/>
            <person name="Thomma B.P.H.J."/>
            <person name="Chen Z."/>
            <person name="Henrissat B."/>
            <person name="Lee Y.-H."/>
            <person name="Park J."/>
            <person name="Garcia-Pedrajas M.D."/>
            <person name="Barbara D.J."/>
            <person name="Anchieta A."/>
            <person name="de Jonge R."/>
            <person name="Santhanam P."/>
            <person name="Maruthachalam K."/>
            <person name="Atallah Z."/>
            <person name="Amyotte S.G."/>
            <person name="Paz Z."/>
            <person name="Inderbitzin P."/>
            <person name="Hayes R.J."/>
            <person name="Heiman D.I."/>
            <person name="Young S."/>
            <person name="Zeng Q."/>
            <person name="Engels R."/>
            <person name="Galagan J."/>
            <person name="Cuomo C.A."/>
            <person name="Dobinson K.F."/>
            <person name="Ma L.-J."/>
        </authorList>
    </citation>
    <scope>NUCLEOTIDE SEQUENCE [LARGE SCALE GENOMIC DNA]</scope>
    <source>
        <strain evidence="10">VdLs.17 / ATCC MYA-4575 / FGSC 10137</strain>
    </source>
</reference>
<evidence type="ECO:0000256" key="4">
    <source>
        <dbReference type="ARBA" id="ARBA00023002"/>
    </source>
</evidence>
<dbReference type="STRING" id="498257.G2X791"/>
<keyword evidence="2" id="KW-0285">Flavoprotein</keyword>
<dbReference type="GO" id="GO:0003954">
    <property type="term" value="F:NADH dehydrogenase activity"/>
    <property type="evidence" value="ECO:0007669"/>
    <property type="project" value="InterPro"/>
</dbReference>
<evidence type="ECO:0000313" key="9">
    <source>
        <dbReference type="EMBL" id="EGY14859.1"/>
    </source>
</evidence>
<reference evidence="9 10" key="1">
    <citation type="submission" date="2008-03" db="EMBL/GenBank/DDBJ databases">
        <title>The Genome Sequence of Verticillium dahliae VdLs.17.</title>
        <authorList>
            <consortium name="The Broad Institute Genome Sequencing Platform"/>
            <person name="Ma L.-J.J."/>
            <person name="Klosterman S.J."/>
            <person name="Subbarao K."/>
            <person name="Dobinson K."/>
            <person name="Veronese P."/>
            <person name="Kang S."/>
            <person name="Gold S.E."/>
            <person name="Young S."/>
            <person name="Jaffe D."/>
            <person name="Gnerre S."/>
            <person name="Berlin A."/>
            <person name="Heiman D."/>
            <person name="Hepburn T."/>
            <person name="Sykes S."/>
            <person name="Alvarado L."/>
            <person name="Kodira C.D."/>
            <person name="Lander E."/>
            <person name="Galagan J."/>
            <person name="Nusbaum C."/>
            <person name="Birren B."/>
        </authorList>
    </citation>
    <scope>NUCLEOTIDE SEQUENCE [LARGE SCALE GENOMIC DNA]</scope>
    <source>
        <strain evidence="10">VdLs.17 / ATCC MYA-4575 / FGSC 10137</strain>
    </source>
</reference>
<dbReference type="Gene3D" id="3.50.50.100">
    <property type="match status" value="2"/>
</dbReference>
<keyword evidence="3" id="KW-0274">FAD</keyword>
<dbReference type="EMBL" id="DS572706">
    <property type="protein sequence ID" value="EGY14859.1"/>
    <property type="molecule type" value="Genomic_DNA"/>
</dbReference>
<gene>
    <name evidence="9" type="ORF">VDAG_06349</name>
</gene>
<dbReference type="KEGG" id="vda:VDAG_06349"/>
<dbReference type="OrthoDB" id="3244603at2759"/>
<evidence type="ECO:0000256" key="3">
    <source>
        <dbReference type="ARBA" id="ARBA00022827"/>
    </source>
</evidence>
<dbReference type="GeneID" id="20707812"/>
<dbReference type="InterPro" id="IPR054585">
    <property type="entry name" value="NDH2-like_C"/>
</dbReference>
<evidence type="ECO:0000256" key="6">
    <source>
        <dbReference type="SAM" id="MobiDB-lite"/>
    </source>
</evidence>
<name>G2X791_VERDV</name>
<feature type="domain" description="External alternative NADH-ubiquinone oxidoreductase-like C-terminal" evidence="8">
    <location>
        <begin position="481"/>
        <end position="540"/>
    </location>
</feature>
<feature type="domain" description="FAD/NAD(P)-binding" evidence="7">
    <location>
        <begin position="61"/>
        <end position="278"/>
    </location>
</feature>
<dbReference type="RefSeq" id="XP_009657022.1">
    <property type="nucleotide sequence ID" value="XM_009658727.1"/>
</dbReference>
<organism evidence="9 10">
    <name type="scientific">Verticillium dahliae (strain VdLs.17 / ATCC MYA-4575 / FGSC 10137)</name>
    <name type="common">Verticillium wilt</name>
    <dbReference type="NCBI Taxonomy" id="498257"/>
    <lineage>
        <taxon>Eukaryota</taxon>
        <taxon>Fungi</taxon>
        <taxon>Dikarya</taxon>
        <taxon>Ascomycota</taxon>
        <taxon>Pezizomycotina</taxon>
        <taxon>Sordariomycetes</taxon>
        <taxon>Hypocreomycetidae</taxon>
        <taxon>Glomerellales</taxon>
        <taxon>Plectosphaerellaceae</taxon>
        <taxon>Verticillium</taxon>
    </lineage>
</organism>
<feature type="region of interest" description="Disordered" evidence="6">
    <location>
        <begin position="146"/>
        <end position="182"/>
    </location>
</feature>
<evidence type="ECO:0000259" key="7">
    <source>
        <dbReference type="Pfam" id="PF07992"/>
    </source>
</evidence>
<dbReference type="SUPFAM" id="SSF51905">
    <property type="entry name" value="FAD/NAD(P)-binding domain"/>
    <property type="match status" value="2"/>
</dbReference>
<evidence type="ECO:0000256" key="5">
    <source>
        <dbReference type="ARBA" id="ARBA00023027"/>
    </source>
</evidence>
<feature type="compositionally biased region" description="Polar residues" evidence="6">
    <location>
        <begin position="310"/>
        <end position="320"/>
    </location>
</feature>
<dbReference type="InParanoid" id="G2X791"/>
<dbReference type="HOGENOM" id="CLU_021377_1_2_1"/>
<accession>G2X791</accession>
<sequence length="544" mass="59371">MASSQAARSYWKSVGHSYLRRDALALASTTNSTTTAVSSSPKTSPSTLRHATTDSTRPRERVVILGSGWAGYALARALDPAKYERIIVSPRSHFVFTPLLASTSVGTLEFRSILEPVRRLKPDAFHQGWADDIDFAHKTLKVETNADADELSSRTLPPPPSTSSPSGTSPSEVTIAASTPTMKASVTKRKGEVISIPYDKLVVAVGSYSQTFGIPGVREHANFLRDVGDARSIRLRVLQCFERAALPTATPEQRRALLHFAVVGGGPTGIEFAAELHDPHLRGPRPPLPPVDALGGHHRLRQSSQGGGHCSTSSSPRMPLTCSSARASISKTEHHLTQIRQDDQSPHGALKLSIQEEPGAEVGARLLVWSTGLMPNPLVQKMVARELRLPGSGDSSPPETFHLQTGRSGGLLTDDHLRLRLDQGDRTLRDVFAMGDCAVMDREALPATAQVASQQAVYLARTLNRHGDDVSRAKPFAWRNLGTMAYLGSWRAIHQSSADGLRGRLAWVLWRGAYLTMSMSVRNKIMVPVHWFMTWVFGRDISRF</sequence>
<feature type="compositionally biased region" description="Low complexity" evidence="6">
    <location>
        <begin position="30"/>
        <end position="40"/>
    </location>
</feature>
<dbReference type="Pfam" id="PF22366">
    <property type="entry name" value="NDH2_C"/>
    <property type="match status" value="1"/>
</dbReference>
<dbReference type="Proteomes" id="UP000001611">
    <property type="component" value="Unassembled WGS sequence"/>
</dbReference>
<proteinExistence type="inferred from homology"/>
<comment type="similarity">
    <text evidence="1">Belongs to the NADH dehydrogenase family.</text>
</comment>
<keyword evidence="10" id="KW-1185">Reference proteome</keyword>
<keyword evidence="5" id="KW-0520">NAD</keyword>
<feature type="region of interest" description="Disordered" evidence="6">
    <location>
        <begin position="30"/>
        <end position="56"/>
    </location>
</feature>
<dbReference type="GO" id="GO:0005739">
    <property type="term" value="C:mitochondrion"/>
    <property type="evidence" value="ECO:0007669"/>
    <property type="project" value="TreeGrafter"/>
</dbReference>
<dbReference type="InterPro" id="IPR045024">
    <property type="entry name" value="NDH-2"/>
</dbReference>
<evidence type="ECO:0000256" key="1">
    <source>
        <dbReference type="ARBA" id="ARBA00005272"/>
    </source>
</evidence>
<dbReference type="InterPro" id="IPR036188">
    <property type="entry name" value="FAD/NAD-bd_sf"/>
</dbReference>
<keyword evidence="4" id="KW-0560">Oxidoreductase</keyword>
<dbReference type="PANTHER" id="PTHR43706:SF17">
    <property type="entry name" value="NADH DEHYDROGENASE (EUROFUNG)"/>
    <property type="match status" value="1"/>
</dbReference>
<dbReference type="InterPro" id="IPR023753">
    <property type="entry name" value="FAD/NAD-binding_dom"/>
</dbReference>
<dbReference type="Pfam" id="PF07992">
    <property type="entry name" value="Pyr_redox_2"/>
    <property type="match status" value="1"/>
</dbReference>
<protein>
    <submittedName>
        <fullName evidence="9">External NADH-ubiquinone oxidoreductase</fullName>
    </submittedName>
</protein>
<dbReference type="eggNOG" id="KOG2495">
    <property type="taxonomic scope" value="Eukaryota"/>
</dbReference>